<protein>
    <submittedName>
        <fullName evidence="1">Uncharacterized protein</fullName>
    </submittedName>
</protein>
<dbReference type="RefSeq" id="XP_059603357.1">
    <property type="nucleotide sequence ID" value="XM_059744550.1"/>
</dbReference>
<organism evidence="1">
    <name type="scientific">Aspergillus niger</name>
    <dbReference type="NCBI Taxonomy" id="5061"/>
    <lineage>
        <taxon>Eukaryota</taxon>
        <taxon>Fungi</taxon>
        <taxon>Dikarya</taxon>
        <taxon>Ascomycota</taxon>
        <taxon>Pezizomycotina</taxon>
        <taxon>Eurotiomycetes</taxon>
        <taxon>Eurotiomycetidae</taxon>
        <taxon>Eurotiales</taxon>
        <taxon>Aspergillaceae</taxon>
        <taxon>Aspergillus</taxon>
        <taxon>Aspergillus subgen. Circumdati</taxon>
    </lineage>
</organism>
<reference evidence="1" key="1">
    <citation type="submission" date="2025-02" db="EMBL/GenBank/DDBJ databases">
        <authorList>
            <consortium name="NCBI Genome Project"/>
        </authorList>
    </citation>
    <scope>NUCLEOTIDE SEQUENCE</scope>
</reference>
<evidence type="ECO:0000313" key="1">
    <source>
        <dbReference type="RefSeq" id="XP_059603357.1"/>
    </source>
</evidence>
<gene>
    <name evidence="1" type="ORF">An01g12160</name>
</gene>
<dbReference type="GeneID" id="84590116"/>
<proteinExistence type="predicted"/>
<reference evidence="1" key="2">
    <citation type="submission" date="2025-08" db="UniProtKB">
        <authorList>
            <consortium name="RefSeq"/>
        </authorList>
    </citation>
    <scope>IDENTIFICATION</scope>
</reference>
<dbReference type="VEuPathDB" id="FungiDB:An01g12160"/>
<dbReference type="AlphaFoldDB" id="A0AAJ8BT11"/>
<name>A0AAJ8BT11_ASPNG</name>
<dbReference type="KEGG" id="ang:An01g12160"/>
<accession>A0AAJ8BT11</accession>
<sequence>MLETDLHHSNMPYRLILQFPAPSLLHYSSLSVCFEPSLPPPILIENPAEILL</sequence>